<dbReference type="RefSeq" id="WP_215793563.1">
    <property type="nucleotide sequence ID" value="NZ_JAHKKG010000014.1"/>
</dbReference>
<evidence type="ECO:0000313" key="2">
    <source>
        <dbReference type="Proteomes" id="UP001519654"/>
    </source>
</evidence>
<evidence type="ECO:0000313" key="1">
    <source>
        <dbReference type="EMBL" id="MBU2669216.1"/>
    </source>
</evidence>
<comment type="caution">
    <text evidence="1">The sequence shown here is derived from an EMBL/GenBank/DDBJ whole genome shotgun (WGS) entry which is preliminary data.</text>
</comment>
<proteinExistence type="predicted"/>
<reference evidence="1 2" key="1">
    <citation type="submission" date="2021-06" db="EMBL/GenBank/DDBJ databases">
        <title>Actinoplanes lichenicola sp. nov., and Actinoplanes ovalisporus sp. nov., isolated from lichen in Thailand.</title>
        <authorList>
            <person name="Saeng-In P."/>
            <person name="Kanchanasin P."/>
            <person name="Yuki M."/>
            <person name="Kudo T."/>
            <person name="Ohkuma M."/>
            <person name="Phongsopitanun W."/>
            <person name="Tanasupawat S."/>
        </authorList>
    </citation>
    <scope>NUCLEOTIDE SEQUENCE [LARGE SCALE GENOMIC DNA]</scope>
    <source>
        <strain evidence="1 2">NBRC 110975</strain>
    </source>
</reference>
<dbReference type="InterPro" id="IPR011067">
    <property type="entry name" value="Plasmid_toxin/cell-grow_inhib"/>
</dbReference>
<evidence type="ECO:0008006" key="3">
    <source>
        <dbReference type="Google" id="ProtNLM"/>
    </source>
</evidence>
<dbReference type="Proteomes" id="UP001519654">
    <property type="component" value="Unassembled WGS sequence"/>
</dbReference>
<name>A0ABS5Z1L3_9ACTN</name>
<accession>A0ABS5Z1L3</accession>
<keyword evidence="2" id="KW-1185">Reference proteome</keyword>
<dbReference type="EMBL" id="JAHKKG010000014">
    <property type="protein sequence ID" value="MBU2669216.1"/>
    <property type="molecule type" value="Genomic_DNA"/>
</dbReference>
<gene>
    <name evidence="1" type="ORF">KOI35_37465</name>
</gene>
<sequence>MERGEVWLAEVDGIHPIVLLNGDAELRGMQIVPAATPKQRRGFVFLDPADPVAPDPSAGIAGIEIPVGADEGLDPPGVVRLALPRDGHIFCTWQITLTPVHLRERVGRLAPPKLRMLSRALHLSGAEPA</sequence>
<protein>
    <recommendedName>
        <fullName evidence="3">Type II toxin-antitoxin system PemK/MazF family toxin</fullName>
    </recommendedName>
</protein>
<dbReference type="Gene3D" id="2.30.30.110">
    <property type="match status" value="1"/>
</dbReference>
<organism evidence="1 2">
    <name type="scientific">Paractinoplanes bogorensis</name>
    <dbReference type="NCBI Taxonomy" id="1610840"/>
    <lineage>
        <taxon>Bacteria</taxon>
        <taxon>Bacillati</taxon>
        <taxon>Actinomycetota</taxon>
        <taxon>Actinomycetes</taxon>
        <taxon>Micromonosporales</taxon>
        <taxon>Micromonosporaceae</taxon>
        <taxon>Paractinoplanes</taxon>
    </lineage>
</organism>